<dbReference type="OrthoDB" id="337870at2759"/>
<evidence type="ECO:0000256" key="11">
    <source>
        <dbReference type="SAM" id="MobiDB-lite"/>
    </source>
</evidence>
<keyword evidence="13" id="KW-1185">Reference proteome</keyword>
<dbReference type="Gene3D" id="1.10.240.10">
    <property type="entry name" value="Tyrosyl-Transfer RNA Synthetase"/>
    <property type="match status" value="1"/>
</dbReference>
<dbReference type="InterPro" id="IPR036986">
    <property type="entry name" value="S4_RNA-bd_sf"/>
</dbReference>
<protein>
    <recommendedName>
        <fullName evidence="1 10">Tyrosine--tRNA ligase</fullName>
        <ecNumber evidence="1 10">6.1.1.1</ecNumber>
    </recommendedName>
    <alternativeName>
        <fullName evidence="7 10">Tyrosyl-tRNA synthetase</fullName>
    </alternativeName>
</protein>
<dbReference type="GO" id="GO:0003723">
    <property type="term" value="F:RNA binding"/>
    <property type="evidence" value="ECO:0007669"/>
    <property type="project" value="UniProtKB-KW"/>
</dbReference>
<evidence type="ECO:0000256" key="5">
    <source>
        <dbReference type="ARBA" id="ARBA00022917"/>
    </source>
</evidence>
<reference evidence="12 13" key="1">
    <citation type="submission" date="2018-03" db="EMBL/GenBank/DDBJ databases">
        <authorList>
            <person name="Guldener U."/>
        </authorList>
    </citation>
    <scope>NUCLEOTIDE SEQUENCE [LARGE SCALE GENOMIC DNA]</scope>
    <source>
        <strain evidence="12 13">NBRC100155</strain>
    </source>
</reference>
<dbReference type="PRINTS" id="PR01040">
    <property type="entry name" value="TRNASYNTHTYR"/>
</dbReference>
<dbReference type="Gene3D" id="3.40.50.620">
    <property type="entry name" value="HUPs"/>
    <property type="match status" value="1"/>
</dbReference>
<dbReference type="NCBIfam" id="TIGR00234">
    <property type="entry name" value="tyrS"/>
    <property type="match status" value="1"/>
</dbReference>
<organism evidence="12 13">
    <name type="scientific">Ustilago trichophora</name>
    <dbReference type="NCBI Taxonomy" id="86804"/>
    <lineage>
        <taxon>Eukaryota</taxon>
        <taxon>Fungi</taxon>
        <taxon>Dikarya</taxon>
        <taxon>Basidiomycota</taxon>
        <taxon>Ustilaginomycotina</taxon>
        <taxon>Ustilaginomycetes</taxon>
        <taxon>Ustilaginales</taxon>
        <taxon>Ustilaginaceae</taxon>
        <taxon>Ustilago</taxon>
    </lineage>
</organism>
<dbReference type="PROSITE" id="PS50889">
    <property type="entry name" value="S4"/>
    <property type="match status" value="1"/>
</dbReference>
<dbReference type="GO" id="GO:0005524">
    <property type="term" value="F:ATP binding"/>
    <property type="evidence" value="ECO:0007669"/>
    <property type="project" value="UniProtKB-KW"/>
</dbReference>
<evidence type="ECO:0000256" key="2">
    <source>
        <dbReference type="ARBA" id="ARBA00022598"/>
    </source>
</evidence>
<keyword evidence="6 10" id="KW-0030">Aminoacyl-tRNA synthetase</keyword>
<evidence type="ECO:0000256" key="6">
    <source>
        <dbReference type="ARBA" id="ARBA00023146"/>
    </source>
</evidence>
<evidence type="ECO:0000256" key="3">
    <source>
        <dbReference type="ARBA" id="ARBA00022741"/>
    </source>
</evidence>
<dbReference type="FunFam" id="1.10.240.10:FF:000001">
    <property type="entry name" value="Tyrosine--tRNA ligase"/>
    <property type="match status" value="1"/>
</dbReference>
<dbReference type="InterPro" id="IPR002307">
    <property type="entry name" value="Tyr-tRNA-ligase"/>
</dbReference>
<evidence type="ECO:0000256" key="10">
    <source>
        <dbReference type="RuleBase" id="RU361234"/>
    </source>
</evidence>
<dbReference type="SUPFAM" id="SSF55174">
    <property type="entry name" value="Alpha-L RNA-binding motif"/>
    <property type="match status" value="1"/>
</dbReference>
<dbReference type="InterPro" id="IPR024107">
    <property type="entry name" value="Tyr-tRNA-ligase_bac_1"/>
</dbReference>
<dbReference type="GO" id="GO:0005739">
    <property type="term" value="C:mitochondrion"/>
    <property type="evidence" value="ECO:0007669"/>
    <property type="project" value="TreeGrafter"/>
</dbReference>
<dbReference type="GO" id="GO:0005829">
    <property type="term" value="C:cytosol"/>
    <property type="evidence" value="ECO:0007669"/>
    <property type="project" value="TreeGrafter"/>
</dbReference>
<comment type="catalytic activity">
    <reaction evidence="8 10">
        <text>tRNA(Tyr) + L-tyrosine + ATP = L-tyrosyl-tRNA(Tyr) + AMP + diphosphate + H(+)</text>
        <dbReference type="Rhea" id="RHEA:10220"/>
        <dbReference type="Rhea" id="RHEA-COMP:9706"/>
        <dbReference type="Rhea" id="RHEA-COMP:9707"/>
        <dbReference type="ChEBI" id="CHEBI:15378"/>
        <dbReference type="ChEBI" id="CHEBI:30616"/>
        <dbReference type="ChEBI" id="CHEBI:33019"/>
        <dbReference type="ChEBI" id="CHEBI:58315"/>
        <dbReference type="ChEBI" id="CHEBI:78442"/>
        <dbReference type="ChEBI" id="CHEBI:78536"/>
        <dbReference type="ChEBI" id="CHEBI:456215"/>
        <dbReference type="EC" id="6.1.1.1"/>
    </reaction>
</comment>
<dbReference type="CDD" id="cd00805">
    <property type="entry name" value="TyrRS_core"/>
    <property type="match status" value="1"/>
</dbReference>
<dbReference type="SUPFAM" id="SSF52374">
    <property type="entry name" value="Nucleotidylyl transferase"/>
    <property type="match status" value="1"/>
</dbReference>
<evidence type="ECO:0000256" key="7">
    <source>
        <dbReference type="ARBA" id="ARBA00033323"/>
    </source>
</evidence>
<evidence type="ECO:0000256" key="1">
    <source>
        <dbReference type="ARBA" id="ARBA00013160"/>
    </source>
</evidence>
<dbReference type="InterPro" id="IPR024088">
    <property type="entry name" value="Tyr-tRNA-ligase_bac-type"/>
</dbReference>
<dbReference type="InterPro" id="IPR001412">
    <property type="entry name" value="aa-tRNA-synth_I_CS"/>
</dbReference>
<keyword evidence="3 10" id="KW-0547">Nucleotide-binding</keyword>
<sequence>MTFFPALFLQDTSLPASSLPTMAGRAATVRALASRPRLTLPTLLAGCSSSRAIATSSAATPHTAHRSRRTSLTTFNTLRASYTTEAAKRDLIDELDKRGLIQTLTSRAIRSHLSTAPRVVYSGVDPSAPSLHVGNLLPLFTLAHFARYDHKPIVLVGGATGSIGDPSGRSTERNALDKKVLEANVEGIKRQLKAFFANVHEYYSEKGETIGNSKESSTAQGVQLGMGIQLMNNYDWTKDVTLLDFLGSVGRHARLTQMLARDSVASRLSPQTPPSSDSSPSSAGGMSYTEFSYQLLQAYDFSHLHTTSSCTVQIGGSDQLGNITAGIDLIRRTTGLSHDDPAFGLTLPLLTTSSGEKFGKSAGNAVWLDGDKTSDLDFYQFFLRSTDADVGRYLRCLTLLDVEYVDEVLGLHEGEKKKRLAQRVLADHITSLIRGKAAAQKCKALTDILFSHTTNLGSDATAAAKDALSKLDLRSITEKDNILTNLDEDVTKVVVSAGLVKSRGEAKRLLASGGLYVNNRQIGKDDGGENGVLEEDLVEAEGGEGKVCLLRAGKGAVRVVHIAN</sequence>
<comment type="similarity">
    <text evidence="10">Belongs to the class-I aminoacyl-tRNA synthetase family.</text>
</comment>
<dbReference type="EMBL" id="OOIN01000013">
    <property type="protein sequence ID" value="SPO26171.1"/>
    <property type="molecule type" value="Genomic_DNA"/>
</dbReference>
<evidence type="ECO:0000256" key="4">
    <source>
        <dbReference type="ARBA" id="ARBA00022840"/>
    </source>
</evidence>
<keyword evidence="9" id="KW-0694">RNA-binding</keyword>
<feature type="region of interest" description="Disordered" evidence="11">
    <location>
        <begin position="263"/>
        <end position="285"/>
    </location>
</feature>
<dbReference type="PANTHER" id="PTHR11766">
    <property type="entry name" value="TYROSYL-TRNA SYNTHETASE"/>
    <property type="match status" value="1"/>
</dbReference>
<evidence type="ECO:0000313" key="12">
    <source>
        <dbReference type="EMBL" id="SPO26171.1"/>
    </source>
</evidence>
<evidence type="ECO:0000256" key="8">
    <source>
        <dbReference type="ARBA" id="ARBA00048248"/>
    </source>
</evidence>
<dbReference type="EC" id="6.1.1.1" evidence="1 10"/>
<dbReference type="Pfam" id="PF00579">
    <property type="entry name" value="tRNA-synt_1b"/>
    <property type="match status" value="1"/>
</dbReference>
<accession>A0A5C3E9B9</accession>
<dbReference type="AlphaFoldDB" id="A0A5C3E9B9"/>
<dbReference type="Proteomes" id="UP000324022">
    <property type="component" value="Unassembled WGS sequence"/>
</dbReference>
<dbReference type="CDD" id="cd00165">
    <property type="entry name" value="S4"/>
    <property type="match status" value="1"/>
</dbReference>
<proteinExistence type="inferred from homology"/>
<dbReference type="PROSITE" id="PS00178">
    <property type="entry name" value="AA_TRNA_LIGASE_I"/>
    <property type="match status" value="1"/>
</dbReference>
<gene>
    <name evidence="12" type="ORF">UTRI_02447</name>
</gene>
<dbReference type="GO" id="GO:0006437">
    <property type="term" value="P:tyrosyl-tRNA aminoacylation"/>
    <property type="evidence" value="ECO:0007669"/>
    <property type="project" value="InterPro"/>
</dbReference>
<dbReference type="InterPro" id="IPR014729">
    <property type="entry name" value="Rossmann-like_a/b/a_fold"/>
</dbReference>
<evidence type="ECO:0000313" key="13">
    <source>
        <dbReference type="Proteomes" id="UP000324022"/>
    </source>
</evidence>
<keyword evidence="5 10" id="KW-0648">Protein biosynthesis</keyword>
<name>A0A5C3E9B9_9BASI</name>
<keyword evidence="4 10" id="KW-0067">ATP-binding</keyword>
<evidence type="ECO:0000256" key="9">
    <source>
        <dbReference type="PROSITE-ProRule" id="PRU00182"/>
    </source>
</evidence>
<dbReference type="HAMAP" id="MF_02006">
    <property type="entry name" value="Tyr_tRNA_synth_type1"/>
    <property type="match status" value="1"/>
</dbReference>
<dbReference type="Gene3D" id="3.10.290.10">
    <property type="entry name" value="RNA-binding S4 domain"/>
    <property type="match status" value="1"/>
</dbReference>
<dbReference type="GO" id="GO:0004831">
    <property type="term" value="F:tyrosine-tRNA ligase activity"/>
    <property type="evidence" value="ECO:0007669"/>
    <property type="project" value="UniProtKB-EC"/>
</dbReference>
<dbReference type="InterPro" id="IPR002305">
    <property type="entry name" value="aa-tRNA-synth_Ic"/>
</dbReference>
<dbReference type="PANTHER" id="PTHR11766:SF0">
    <property type="entry name" value="TYROSINE--TRNA LIGASE, MITOCHONDRIAL"/>
    <property type="match status" value="1"/>
</dbReference>
<keyword evidence="2 10" id="KW-0436">Ligase</keyword>